<dbReference type="GO" id="GO:0006355">
    <property type="term" value="P:regulation of DNA-templated transcription"/>
    <property type="evidence" value="ECO:0007669"/>
    <property type="project" value="InterPro"/>
</dbReference>
<reference evidence="14 15" key="1">
    <citation type="journal article" date="2018" name="Mol. Biol. Evol.">
        <title>Broad Genomic Sampling Reveals a Smut Pathogenic Ancestry of the Fungal Clade Ustilaginomycotina.</title>
        <authorList>
            <person name="Kijpornyongpan T."/>
            <person name="Mondo S.J."/>
            <person name="Barry K."/>
            <person name="Sandor L."/>
            <person name="Lee J."/>
            <person name="Lipzen A."/>
            <person name="Pangilinan J."/>
            <person name="LaButti K."/>
            <person name="Hainaut M."/>
            <person name="Henrissat B."/>
            <person name="Grigoriev I.V."/>
            <person name="Spatafora J.W."/>
            <person name="Aime M.C."/>
        </authorList>
    </citation>
    <scope>NUCLEOTIDE SEQUENCE [LARGE SCALE GENOMIC DNA]</scope>
    <source>
        <strain evidence="14 15">MCA 4658</strain>
    </source>
</reference>
<feature type="domain" description="CAF1B/HIR1 beta-propeller" evidence="13">
    <location>
        <begin position="33"/>
        <end position="374"/>
    </location>
</feature>
<dbReference type="STRING" id="1522189.A0A316VYJ7"/>
<keyword evidence="15" id="KW-1185">Reference proteome</keyword>
<evidence type="ECO:0000256" key="10">
    <source>
        <dbReference type="PROSITE-ProRule" id="PRU00221"/>
    </source>
</evidence>
<dbReference type="PROSITE" id="PS50082">
    <property type="entry name" value="WD_REPEATS_2"/>
    <property type="match status" value="4"/>
</dbReference>
<evidence type="ECO:0000256" key="4">
    <source>
        <dbReference type="ARBA" id="ARBA00022574"/>
    </source>
</evidence>
<dbReference type="InterPro" id="IPR031120">
    <property type="entry name" value="HIR1-like"/>
</dbReference>
<feature type="repeat" description="WD" evidence="10">
    <location>
        <begin position="72"/>
        <end position="106"/>
    </location>
</feature>
<dbReference type="Pfam" id="PF07569">
    <property type="entry name" value="Hira"/>
    <property type="match status" value="1"/>
</dbReference>
<dbReference type="PROSITE" id="PS00678">
    <property type="entry name" value="WD_REPEATS_1"/>
    <property type="match status" value="2"/>
</dbReference>
<evidence type="ECO:0000313" key="14">
    <source>
        <dbReference type="EMBL" id="PWN42570.1"/>
    </source>
</evidence>
<name>A0A316VYJ7_9BASI</name>
<dbReference type="InterPro" id="IPR036322">
    <property type="entry name" value="WD40_repeat_dom_sf"/>
</dbReference>
<proteinExistence type="inferred from homology"/>
<dbReference type="InterPro" id="IPR011494">
    <property type="entry name" value="HIRA-like_C"/>
</dbReference>
<keyword evidence="5 11" id="KW-0677">Repeat</keyword>
<dbReference type="EMBL" id="KZ819378">
    <property type="protein sequence ID" value="PWN42570.1"/>
    <property type="molecule type" value="Genomic_DNA"/>
</dbReference>
<dbReference type="GO" id="GO:0031491">
    <property type="term" value="F:nucleosome binding"/>
    <property type="evidence" value="ECO:0007669"/>
    <property type="project" value="TreeGrafter"/>
</dbReference>
<evidence type="ECO:0000256" key="2">
    <source>
        <dbReference type="ARBA" id="ARBA00007306"/>
    </source>
</evidence>
<dbReference type="InterPro" id="IPR055410">
    <property type="entry name" value="Beta-prop_CAF1B_HIR1"/>
</dbReference>
<organism evidence="14 15">
    <name type="scientific">Ceraceosorus guamensis</name>
    <dbReference type="NCBI Taxonomy" id="1522189"/>
    <lineage>
        <taxon>Eukaryota</taxon>
        <taxon>Fungi</taxon>
        <taxon>Dikarya</taxon>
        <taxon>Basidiomycota</taxon>
        <taxon>Ustilaginomycotina</taxon>
        <taxon>Exobasidiomycetes</taxon>
        <taxon>Ceraceosorales</taxon>
        <taxon>Ceraceosoraceae</taxon>
        <taxon>Ceraceosorus</taxon>
    </lineage>
</organism>
<dbReference type="SUPFAM" id="SSF50978">
    <property type="entry name" value="WD40 repeat-like"/>
    <property type="match status" value="2"/>
</dbReference>
<dbReference type="PANTHER" id="PTHR13831">
    <property type="entry name" value="MEMBER OF THE HIR1 FAMILY OF WD-REPEAT PROTEINS"/>
    <property type="match status" value="1"/>
</dbReference>
<dbReference type="GeneID" id="37038550"/>
<evidence type="ECO:0000256" key="9">
    <source>
        <dbReference type="ARBA" id="ARBA00023242"/>
    </source>
</evidence>
<evidence type="ECO:0000256" key="3">
    <source>
        <dbReference type="ARBA" id="ARBA00022491"/>
    </source>
</evidence>
<keyword evidence="6 11" id="KW-0156">Chromatin regulator</keyword>
<comment type="similarity">
    <text evidence="2 11">Belongs to the WD repeat HIR1 family.</text>
</comment>
<dbReference type="Proteomes" id="UP000245783">
    <property type="component" value="Unassembled WGS sequence"/>
</dbReference>
<dbReference type="GO" id="GO:0000417">
    <property type="term" value="C:HIR complex"/>
    <property type="evidence" value="ECO:0007669"/>
    <property type="project" value="TreeGrafter"/>
</dbReference>
<dbReference type="InterPro" id="IPR001680">
    <property type="entry name" value="WD40_rpt"/>
</dbReference>
<dbReference type="GO" id="GO:0006351">
    <property type="term" value="P:DNA-templated transcription"/>
    <property type="evidence" value="ECO:0007669"/>
    <property type="project" value="InterPro"/>
</dbReference>
<dbReference type="InterPro" id="IPR015943">
    <property type="entry name" value="WD40/YVTN_repeat-like_dom_sf"/>
</dbReference>
<dbReference type="Pfam" id="PF24105">
    <property type="entry name" value="Beta-prop_CAF1B_HIR1"/>
    <property type="match status" value="1"/>
</dbReference>
<dbReference type="GO" id="GO:0005634">
    <property type="term" value="C:nucleus"/>
    <property type="evidence" value="ECO:0007669"/>
    <property type="project" value="UniProtKB-SubCell"/>
</dbReference>
<dbReference type="PROSITE" id="PS50294">
    <property type="entry name" value="WD_REPEATS_REGION"/>
    <property type="match status" value="3"/>
</dbReference>
<feature type="repeat" description="WD" evidence="10">
    <location>
        <begin position="183"/>
        <end position="224"/>
    </location>
</feature>
<dbReference type="RefSeq" id="XP_025369730.1">
    <property type="nucleotide sequence ID" value="XM_025516680.1"/>
</dbReference>
<evidence type="ECO:0000256" key="11">
    <source>
        <dbReference type="RuleBase" id="RU364014"/>
    </source>
</evidence>
<feature type="repeat" description="WD" evidence="10">
    <location>
        <begin position="25"/>
        <end position="49"/>
    </location>
</feature>
<accession>A0A316VYJ7</accession>
<dbReference type="InParanoid" id="A0A316VYJ7"/>
<dbReference type="CDD" id="cd00200">
    <property type="entry name" value="WD40"/>
    <property type="match status" value="1"/>
</dbReference>
<keyword evidence="4 10" id="KW-0853">WD repeat</keyword>
<gene>
    <name evidence="14" type="ORF">IE81DRAFT_356683</name>
</gene>
<evidence type="ECO:0000259" key="12">
    <source>
        <dbReference type="Pfam" id="PF07569"/>
    </source>
</evidence>
<evidence type="ECO:0000256" key="1">
    <source>
        <dbReference type="ARBA" id="ARBA00004123"/>
    </source>
</evidence>
<dbReference type="GO" id="GO:0006338">
    <property type="term" value="P:chromatin remodeling"/>
    <property type="evidence" value="ECO:0007669"/>
    <property type="project" value="InterPro"/>
</dbReference>
<feature type="repeat" description="WD" evidence="10">
    <location>
        <begin position="134"/>
        <end position="168"/>
    </location>
</feature>
<feature type="domain" description="Protein HIRA-like C-terminal" evidence="12">
    <location>
        <begin position="651"/>
        <end position="869"/>
    </location>
</feature>
<protein>
    <recommendedName>
        <fullName evidence="11">Protein HIR</fullName>
    </recommendedName>
</protein>
<keyword evidence="7 11" id="KW-0805">Transcription regulation</keyword>
<evidence type="ECO:0000313" key="15">
    <source>
        <dbReference type="Proteomes" id="UP000245783"/>
    </source>
</evidence>
<keyword evidence="3 11" id="KW-0678">Repressor</keyword>
<sequence>MSLVLPDWVSHDMEGDGQVTKRVTIFSIHVHPDGSRIATAGLDSKIKIWATAPILDPKVESDNAANRLLCTLARHSGSVLVVRWSASGRFLASGSDDTIAMVWDLDPTGLASGSVFGASDAEANIEAWRPHRRLAAHESDVVDLAWSTDTDDAYLATVGLDSTVYVWSGPRPGPGSFERIKKIDGHAGFVKGVVWDPVGAFLATASDDKSVRIWNVEKGFTEEVVVTAPFKTSPSTIFFSRPSWSPDGAHLLCANGMSGPVFVATVVERPTPERGSWTSDIHLVGHENSVIATAFSPKFFKSRDPHPNPSPATVLALGSLDESISIWITGQQRPLLVSKHVFERQPMDLSWSSDGLTLYACSADGRVAAFMLNEEILSPLETEEKLETARASFGWRKSRRVLYQVPSAPPAQHIGSDGTNVLIPRRRGVPPLNGRNAGNSTPAGSTPQRLVQNITRDAKGRRRIQPTLVGSGSNPGSDYQAALRSSDDNAMQIDGSLQHVGPSLLPALGGYGQLSAAHTFASTSATLAELLDADASTRRGKDVGRTLGGESSLKPPVQVMNLGLPKAAPSHFNPPSILSFYTREGPGCVFEAYNSISGSESRACACSFDDGKSIAWIDVLHSPVIAATSTSSFTAVSLENREVLIYSQKGRRMSSFILEHHVFRAEASGNTLVIVDLNADLRRWNVELGESIGQLVSVKGLIQSPTGANAVKFWVHGNGSPVFILSDETAYTLNAAQAAWTCVSSGWWAVSSAAWDARARGRESVGASASNNDALAGSLAREPVKYIERAINDLRVSSPDTARQYPSLIVTGSAESEASIACTLRHLESRLLAAELLESPLEYRSFLQQYARKLSDEGIRNMAEELIKSFLGPIYYKTHAQETWNPQILGLNKRELLAEILKIMAKSRLLPGLVQTYAEHLRNVSAR</sequence>
<evidence type="ECO:0000256" key="8">
    <source>
        <dbReference type="ARBA" id="ARBA00023163"/>
    </source>
</evidence>
<keyword evidence="8 11" id="KW-0804">Transcription</keyword>
<comment type="function">
    <text evidence="11">Required for replication-independent chromatin assembly and for the periodic repression of histone gene transcription during the cell cycle.</text>
</comment>
<dbReference type="AlphaFoldDB" id="A0A316VYJ7"/>
<dbReference type="OrthoDB" id="1741719at2759"/>
<comment type="subcellular location">
    <subcellularLocation>
        <location evidence="1 11">Nucleus</location>
    </subcellularLocation>
</comment>
<dbReference type="PANTHER" id="PTHR13831:SF0">
    <property type="entry name" value="PROTEIN HIRA"/>
    <property type="match status" value="1"/>
</dbReference>
<evidence type="ECO:0000259" key="13">
    <source>
        <dbReference type="Pfam" id="PF24105"/>
    </source>
</evidence>
<dbReference type="SMART" id="SM00320">
    <property type="entry name" value="WD40"/>
    <property type="match status" value="6"/>
</dbReference>
<evidence type="ECO:0000256" key="7">
    <source>
        <dbReference type="ARBA" id="ARBA00023015"/>
    </source>
</evidence>
<dbReference type="InterPro" id="IPR019775">
    <property type="entry name" value="WD40_repeat_CS"/>
</dbReference>
<evidence type="ECO:0000256" key="5">
    <source>
        <dbReference type="ARBA" id="ARBA00022737"/>
    </source>
</evidence>
<dbReference type="FunCoup" id="A0A316VYJ7">
    <property type="interactions" value="325"/>
</dbReference>
<keyword evidence="9 11" id="KW-0539">Nucleus</keyword>
<dbReference type="GO" id="GO:0000785">
    <property type="term" value="C:chromatin"/>
    <property type="evidence" value="ECO:0007669"/>
    <property type="project" value="TreeGrafter"/>
</dbReference>
<dbReference type="Gene3D" id="2.130.10.10">
    <property type="entry name" value="YVTN repeat-like/Quinoprotein amine dehydrogenase"/>
    <property type="match status" value="2"/>
</dbReference>
<evidence type="ECO:0000256" key="6">
    <source>
        <dbReference type="ARBA" id="ARBA00022853"/>
    </source>
</evidence>